<dbReference type="EMBL" id="LT629785">
    <property type="protein sequence ID" value="SDU28595.1"/>
    <property type="molecule type" value="Genomic_DNA"/>
</dbReference>
<keyword evidence="2" id="KW-0325">Glycoprotein</keyword>
<evidence type="ECO:0000313" key="5">
    <source>
        <dbReference type="Proteomes" id="UP000243232"/>
    </source>
</evidence>
<dbReference type="PANTHER" id="PTHR10605:SF56">
    <property type="entry name" value="BIFUNCTIONAL HEPARAN SULFATE N-DEACETYLASE_N-SULFOTRANSFERASE"/>
    <property type="match status" value="1"/>
</dbReference>
<feature type="domain" description="Sulfotransferase" evidence="3">
    <location>
        <begin position="32"/>
        <end position="246"/>
    </location>
</feature>
<dbReference type="InterPro" id="IPR037359">
    <property type="entry name" value="NST/OST"/>
</dbReference>
<dbReference type="RefSeq" id="WP_090196675.1">
    <property type="nucleotide sequence ID" value="NZ_LT629785.1"/>
</dbReference>
<dbReference type="InterPro" id="IPR000863">
    <property type="entry name" value="Sulfotransferase_dom"/>
</dbReference>
<organism evidence="4 5">
    <name type="scientific">Pseudomonas pohangensis</name>
    <dbReference type="NCBI Taxonomy" id="364197"/>
    <lineage>
        <taxon>Bacteria</taxon>
        <taxon>Pseudomonadati</taxon>
        <taxon>Pseudomonadota</taxon>
        <taxon>Gammaproteobacteria</taxon>
        <taxon>Pseudomonadales</taxon>
        <taxon>Pseudomonadaceae</taxon>
        <taxon>Pseudomonas</taxon>
    </lineage>
</organism>
<evidence type="ECO:0000256" key="1">
    <source>
        <dbReference type="ARBA" id="ARBA00022679"/>
    </source>
</evidence>
<evidence type="ECO:0000256" key="2">
    <source>
        <dbReference type="ARBA" id="ARBA00023180"/>
    </source>
</evidence>
<dbReference type="Proteomes" id="UP000243232">
    <property type="component" value="Chromosome I"/>
</dbReference>
<dbReference type="PANTHER" id="PTHR10605">
    <property type="entry name" value="HEPARAN SULFATE SULFOTRANSFERASE"/>
    <property type="match status" value="1"/>
</dbReference>
<dbReference type="Pfam" id="PF00685">
    <property type="entry name" value="Sulfotransfer_1"/>
    <property type="match status" value="1"/>
</dbReference>
<dbReference type="STRING" id="364197.SAMN05216296_2855"/>
<name>A0A1H2H9T7_9PSED</name>
<reference evidence="5" key="1">
    <citation type="submission" date="2016-10" db="EMBL/GenBank/DDBJ databases">
        <authorList>
            <person name="Varghese N."/>
            <person name="Submissions S."/>
        </authorList>
    </citation>
    <scope>NUCLEOTIDE SEQUENCE [LARGE SCALE GENOMIC DNA]</scope>
    <source>
        <strain evidence="5">DSM 17875</strain>
    </source>
</reference>
<accession>A0A1H2H9T7</accession>
<evidence type="ECO:0000313" key="4">
    <source>
        <dbReference type="EMBL" id="SDU28595.1"/>
    </source>
</evidence>
<keyword evidence="5" id="KW-1185">Reference proteome</keyword>
<proteinExistence type="predicted"/>
<protein>
    <submittedName>
        <fullName evidence="4">Sulfotransferase domain-containing protein</fullName>
    </submittedName>
</protein>
<evidence type="ECO:0000259" key="3">
    <source>
        <dbReference type="Pfam" id="PF00685"/>
    </source>
</evidence>
<dbReference type="GO" id="GO:0008146">
    <property type="term" value="F:sulfotransferase activity"/>
    <property type="evidence" value="ECO:0007669"/>
    <property type="project" value="InterPro"/>
</dbReference>
<dbReference type="OrthoDB" id="9075305at2"/>
<gene>
    <name evidence="4" type="ORF">SAMN05216296_2855</name>
</gene>
<dbReference type="Gene3D" id="3.40.50.300">
    <property type="entry name" value="P-loop containing nucleotide triphosphate hydrolases"/>
    <property type="match status" value="1"/>
</dbReference>
<sequence>MKRFVRSLRKRKARLVRHVEKAFYPPMRPAGVVLGTQKGGTTALFHYLSQHPDVVPSLQKEIHFFNCDAHYEKGTDYYHSFFEAATPSRASRITLDITPGYLMAGDLVAERLARYNPDLKLLALLREPVSRAFSAWQMFRKMRSINPQWFDQWVHGYRLVGFENMQIRPVFGESFLDDVRFEIDVMDRGGVVDLPLIKHGLYFSCLLSYLQKFPFSQVQVISSEEFRRDTRNSLHAIEAHFGISRHAWQSEQIRPHFEGGYSEPIPADAKQLLADYYRPFNQQLFSLLGREFDWS</sequence>
<dbReference type="AlphaFoldDB" id="A0A1H2H9T7"/>
<dbReference type="InterPro" id="IPR027417">
    <property type="entry name" value="P-loop_NTPase"/>
</dbReference>
<keyword evidence="1 4" id="KW-0808">Transferase</keyword>
<dbReference type="SUPFAM" id="SSF52540">
    <property type="entry name" value="P-loop containing nucleoside triphosphate hydrolases"/>
    <property type="match status" value="1"/>
</dbReference>